<feature type="domain" description="MI" evidence="7">
    <location>
        <begin position="75"/>
        <end position="197"/>
    </location>
</feature>
<protein>
    <recommendedName>
        <fullName evidence="7">MI domain-containing protein</fullName>
    </recommendedName>
</protein>
<dbReference type="PANTHER" id="PTHR12626:SF0">
    <property type="entry name" value="PROGRAMMED CELL DEATH PROTEIN 4"/>
    <property type="match status" value="1"/>
</dbReference>
<proteinExistence type="inferred from homology"/>
<dbReference type="VEuPathDB" id="PlasmoDB:PRELSG_1223600"/>
<dbReference type="InterPro" id="IPR003891">
    <property type="entry name" value="Initiation_fac_eIF4g_MI"/>
</dbReference>
<evidence type="ECO:0000256" key="5">
    <source>
        <dbReference type="ARBA" id="ARBA00023242"/>
    </source>
</evidence>
<dbReference type="EMBL" id="LN835307">
    <property type="protein sequence ID" value="CRH01352.1"/>
    <property type="molecule type" value="Genomic_DNA"/>
</dbReference>
<dbReference type="GeneID" id="39737480"/>
<dbReference type="Proteomes" id="UP000220158">
    <property type="component" value="Chromosome 12"/>
</dbReference>
<dbReference type="Gene3D" id="1.25.40.180">
    <property type="match status" value="3"/>
</dbReference>
<sequence length="590" mass="70658">MSSNKRKSKKVNLLKDQMFLTKKYVDMNDPIYDSEIEDENCFYTVLNAEEIEYSQKISEMKNKMFEDVSILSFEEFEKKCDLLIDNFFLTSNIQEFTEDIKELNVKKYNDYLVLQLIKKSFDRDDECQINVSCLLNILNITKLITPEQVYRAFEKILLSLEDIKLDCPLCYEVFLKYLRFCILDNVIDKNYIFKLPTFFFDNLGILDLNEEELRLNDINENGQENEQENDPENGQENVQLNEQNHEEKNDKNYKNEKNNFECSNEKRKMKDEIWKDTLLWVLELDIKNVEKEKKEYKKKARDFLVDFFNDGDTNEVIEFLNNTNSLFHHEFVRISIIETFSKNNICRKFISYLLDNLCEKYILKSDIIIAFIRIIGDIDDYEIDFPQAKEMICKFLLRCIYDDVLYPAFLSDIYKLHIGGVTGMMICNKTQQRINDKKKLNLNNINYIWDEDDTYEKMKLKIKINNTLLEYFYSYIDEEECYLYFDEFLPLYHDLCNYVVKKIFIHNVDINNDLTLSFNLIECLLKKNFINEKNIEEGILEIVNVLKDIVLDIPKYPCELRKIITYLLQKEYISQEIFNQASNAINEFNI</sequence>
<dbReference type="SMART" id="SM00544">
    <property type="entry name" value="MA3"/>
    <property type="match status" value="2"/>
</dbReference>
<evidence type="ECO:0000256" key="1">
    <source>
        <dbReference type="ARBA" id="ARBA00004496"/>
    </source>
</evidence>
<keyword evidence="5" id="KW-0539">Nucleus</keyword>
<dbReference type="GO" id="GO:0045892">
    <property type="term" value="P:negative regulation of DNA-templated transcription"/>
    <property type="evidence" value="ECO:0007669"/>
    <property type="project" value="InterPro"/>
</dbReference>
<evidence type="ECO:0000313" key="8">
    <source>
        <dbReference type="EMBL" id="CRH01352.1"/>
    </source>
</evidence>
<dbReference type="OrthoDB" id="414546at2759"/>
<reference evidence="8 9" key="1">
    <citation type="submission" date="2015-04" db="EMBL/GenBank/DDBJ databases">
        <authorList>
            <consortium name="Pathogen Informatics"/>
        </authorList>
    </citation>
    <scope>NUCLEOTIDE SEQUENCE [LARGE SCALE GENOMIC DNA]</scope>
    <source>
        <strain evidence="8 9">SGS1</strain>
    </source>
</reference>
<evidence type="ECO:0000313" key="9">
    <source>
        <dbReference type="Proteomes" id="UP000220158"/>
    </source>
</evidence>
<name>A0A1J1HA12_PLARL</name>
<dbReference type="KEGG" id="prel:PRELSG_1223600"/>
<dbReference type="PANTHER" id="PTHR12626">
    <property type="entry name" value="PROGRAMMED CELL DEATH 4"/>
    <property type="match status" value="1"/>
</dbReference>
<dbReference type="Pfam" id="PF02847">
    <property type="entry name" value="MA3"/>
    <property type="match status" value="2"/>
</dbReference>
<keyword evidence="4" id="KW-0677">Repeat</keyword>
<feature type="domain" description="MI" evidence="7">
    <location>
        <begin position="295"/>
        <end position="415"/>
    </location>
</feature>
<evidence type="ECO:0000256" key="4">
    <source>
        <dbReference type="ARBA" id="ARBA00022737"/>
    </source>
</evidence>
<dbReference type="SUPFAM" id="SSF48371">
    <property type="entry name" value="ARM repeat"/>
    <property type="match status" value="3"/>
</dbReference>
<gene>
    <name evidence="8" type="ORF">PRELSG_1223600</name>
</gene>
<comment type="similarity">
    <text evidence="2">Belongs to the PDCD4 family.</text>
</comment>
<comment type="subcellular location">
    <subcellularLocation>
        <location evidence="1">Cytoplasm</location>
    </subcellularLocation>
</comment>
<dbReference type="OMA" id="CHAIDSG"/>
<dbReference type="RefSeq" id="XP_028534352.1">
    <property type="nucleotide sequence ID" value="XM_028678021.1"/>
</dbReference>
<organism evidence="8 9">
    <name type="scientific">Plasmodium relictum</name>
    <dbReference type="NCBI Taxonomy" id="85471"/>
    <lineage>
        <taxon>Eukaryota</taxon>
        <taxon>Sar</taxon>
        <taxon>Alveolata</taxon>
        <taxon>Apicomplexa</taxon>
        <taxon>Aconoidasida</taxon>
        <taxon>Haemosporida</taxon>
        <taxon>Plasmodiidae</taxon>
        <taxon>Plasmodium</taxon>
        <taxon>Plasmodium (Haemamoeba)</taxon>
    </lineage>
</organism>
<dbReference type="AlphaFoldDB" id="A0A1J1HA12"/>
<keyword evidence="3" id="KW-0963">Cytoplasm</keyword>
<dbReference type="InterPro" id="IPR039778">
    <property type="entry name" value="PDCD4"/>
</dbReference>
<evidence type="ECO:0000256" key="3">
    <source>
        <dbReference type="ARBA" id="ARBA00022490"/>
    </source>
</evidence>
<feature type="domain" description="MI" evidence="7">
    <location>
        <begin position="459"/>
        <end position="583"/>
    </location>
</feature>
<keyword evidence="6" id="KW-0175">Coiled coil</keyword>
<accession>A0A1J1HA12</accession>
<evidence type="ECO:0000256" key="2">
    <source>
        <dbReference type="ARBA" id="ARBA00005497"/>
    </source>
</evidence>
<evidence type="ECO:0000256" key="6">
    <source>
        <dbReference type="SAM" id="Coils"/>
    </source>
</evidence>
<dbReference type="GO" id="GO:0005737">
    <property type="term" value="C:cytoplasm"/>
    <property type="evidence" value="ECO:0007669"/>
    <property type="project" value="UniProtKB-SubCell"/>
</dbReference>
<keyword evidence="9" id="KW-1185">Reference proteome</keyword>
<feature type="coiled-coil region" evidence="6">
    <location>
        <begin position="279"/>
        <end position="306"/>
    </location>
</feature>
<dbReference type="InterPro" id="IPR016024">
    <property type="entry name" value="ARM-type_fold"/>
</dbReference>
<evidence type="ECO:0000259" key="7">
    <source>
        <dbReference type="PROSITE" id="PS51366"/>
    </source>
</evidence>
<dbReference type="PROSITE" id="PS51366">
    <property type="entry name" value="MI"/>
    <property type="match status" value="3"/>
</dbReference>